<dbReference type="OrthoDB" id="202840at2759"/>
<reference evidence="5 6" key="1">
    <citation type="submission" date="2019-05" db="EMBL/GenBank/DDBJ databases">
        <title>Mikania micrantha, genome provides insights into the molecular mechanism of rapid growth.</title>
        <authorList>
            <person name="Liu B."/>
        </authorList>
    </citation>
    <scope>NUCLEOTIDE SEQUENCE [LARGE SCALE GENOMIC DNA]</scope>
    <source>
        <strain evidence="5">NLD-2019</strain>
        <tissue evidence="5">Leaf</tissue>
    </source>
</reference>
<dbReference type="PANTHER" id="PTHR11260">
    <property type="entry name" value="GLUTATHIONE S-TRANSFERASE, GST, SUPERFAMILY, GST DOMAIN CONTAINING"/>
    <property type="match status" value="1"/>
</dbReference>
<evidence type="ECO:0000313" key="6">
    <source>
        <dbReference type="Proteomes" id="UP000326396"/>
    </source>
</evidence>
<dbReference type="Proteomes" id="UP000326396">
    <property type="component" value="Linkage Group LG11"/>
</dbReference>
<feature type="domain" description="GST N-terminal" evidence="4">
    <location>
        <begin position="8"/>
        <end position="88"/>
    </location>
</feature>
<dbReference type="Pfam" id="PF02798">
    <property type="entry name" value="GST_N"/>
    <property type="match status" value="1"/>
</dbReference>
<dbReference type="InterPro" id="IPR036282">
    <property type="entry name" value="Glutathione-S-Trfase_C_sf"/>
</dbReference>
<evidence type="ECO:0000259" key="4">
    <source>
        <dbReference type="PROSITE" id="PS50404"/>
    </source>
</evidence>
<dbReference type="PROSITE" id="PS50404">
    <property type="entry name" value="GST_NTER"/>
    <property type="match status" value="1"/>
</dbReference>
<proteinExistence type="predicted"/>
<dbReference type="SFLD" id="SFLDS00019">
    <property type="entry name" value="Glutathione_Transferase_(cytos"/>
    <property type="match status" value="1"/>
</dbReference>
<comment type="catalytic activity">
    <reaction evidence="3">
        <text>RX + glutathione = an S-substituted glutathione + a halide anion + H(+)</text>
        <dbReference type="Rhea" id="RHEA:16437"/>
        <dbReference type="ChEBI" id="CHEBI:15378"/>
        <dbReference type="ChEBI" id="CHEBI:16042"/>
        <dbReference type="ChEBI" id="CHEBI:17792"/>
        <dbReference type="ChEBI" id="CHEBI:57925"/>
        <dbReference type="ChEBI" id="CHEBI:90779"/>
        <dbReference type="EC" id="2.5.1.18"/>
    </reaction>
</comment>
<dbReference type="GO" id="GO:0006749">
    <property type="term" value="P:glutathione metabolic process"/>
    <property type="evidence" value="ECO:0007669"/>
    <property type="project" value="TreeGrafter"/>
</dbReference>
<evidence type="ECO:0000256" key="1">
    <source>
        <dbReference type="ARBA" id="ARBA00012452"/>
    </source>
</evidence>
<dbReference type="InterPro" id="IPR004045">
    <property type="entry name" value="Glutathione_S-Trfase_N"/>
</dbReference>
<dbReference type="CDD" id="cd03058">
    <property type="entry name" value="GST_N_Tau"/>
    <property type="match status" value="1"/>
</dbReference>
<keyword evidence="6" id="KW-1185">Reference proteome</keyword>
<comment type="caution">
    <text evidence="5">The sequence shown here is derived from an EMBL/GenBank/DDBJ whole genome shotgun (WGS) entry which is preliminary data.</text>
</comment>
<dbReference type="InterPro" id="IPR040079">
    <property type="entry name" value="Glutathione_S-Trfase"/>
</dbReference>
<name>A0A5N6PN92_9ASTR</name>
<dbReference type="GO" id="GO:0005737">
    <property type="term" value="C:cytoplasm"/>
    <property type="evidence" value="ECO:0007669"/>
    <property type="project" value="TreeGrafter"/>
</dbReference>
<keyword evidence="2" id="KW-0808">Transferase</keyword>
<accession>A0A5N6PN92</accession>
<evidence type="ECO:0000256" key="3">
    <source>
        <dbReference type="ARBA" id="ARBA00047960"/>
    </source>
</evidence>
<dbReference type="SFLD" id="SFLDG00358">
    <property type="entry name" value="Main_(cytGST)"/>
    <property type="match status" value="1"/>
</dbReference>
<dbReference type="SUPFAM" id="SSF52833">
    <property type="entry name" value="Thioredoxin-like"/>
    <property type="match status" value="1"/>
</dbReference>
<dbReference type="Gene3D" id="3.40.30.10">
    <property type="entry name" value="Glutaredoxin"/>
    <property type="match status" value="1"/>
</dbReference>
<protein>
    <recommendedName>
        <fullName evidence="1">glutathione transferase</fullName>
        <ecNumber evidence="1">2.5.1.18</ecNumber>
    </recommendedName>
</protein>
<dbReference type="InterPro" id="IPR036249">
    <property type="entry name" value="Thioredoxin-like_sf"/>
</dbReference>
<dbReference type="GO" id="GO:0004364">
    <property type="term" value="F:glutathione transferase activity"/>
    <property type="evidence" value="ECO:0007669"/>
    <property type="project" value="UniProtKB-EC"/>
</dbReference>
<dbReference type="EC" id="2.5.1.18" evidence="1"/>
<evidence type="ECO:0000313" key="5">
    <source>
        <dbReference type="EMBL" id="KAD6795348.1"/>
    </source>
</evidence>
<dbReference type="Pfam" id="PF13410">
    <property type="entry name" value="GST_C_2"/>
    <property type="match status" value="1"/>
</dbReference>
<evidence type="ECO:0000256" key="2">
    <source>
        <dbReference type="ARBA" id="ARBA00022679"/>
    </source>
</evidence>
<dbReference type="FunFam" id="3.40.30.10:FF:000014">
    <property type="entry name" value="Tau class glutathione S-transferase"/>
    <property type="match status" value="1"/>
</dbReference>
<dbReference type="InterPro" id="IPR045073">
    <property type="entry name" value="Omega/Tau-like"/>
</dbReference>
<sequence>MSSATHEPEVSVIGAWWSMYTTRVRIALAEKGINYDFIEEDMTVNKSPLLLKHNPIYKKVPVLLHKGKPICESRIIVQYIDETWKQGPPLLPSDPYLKSQAAFWADYIDKHLQHVEVPAPPQLPIVPSPPLVSHSLRALVPATVDGKRRGCDRWLHGCSIPAIDGFNGGDFDPLMWFVLNWGVCEDQSESGCELEYDRWKIVDNEGEEVQKGVEELLGHLKVLEEELGEKPYFNGESFGFVDMALICYYNHLIASEPFGNFSIEKECPNCDFFCSGWYDCEEGGVMWITTFVGAAVDLCDWILGREDENLGIKLTFEL</sequence>
<dbReference type="SUPFAM" id="SSF47616">
    <property type="entry name" value="GST C-terminal domain-like"/>
    <property type="match status" value="1"/>
</dbReference>
<dbReference type="PANTHER" id="PTHR11260:SF793">
    <property type="entry name" value="GLUTATHIONE TRANSFERASE"/>
    <property type="match status" value="1"/>
</dbReference>
<organism evidence="5 6">
    <name type="scientific">Mikania micrantha</name>
    <name type="common">bitter vine</name>
    <dbReference type="NCBI Taxonomy" id="192012"/>
    <lineage>
        <taxon>Eukaryota</taxon>
        <taxon>Viridiplantae</taxon>
        <taxon>Streptophyta</taxon>
        <taxon>Embryophyta</taxon>
        <taxon>Tracheophyta</taxon>
        <taxon>Spermatophyta</taxon>
        <taxon>Magnoliopsida</taxon>
        <taxon>eudicotyledons</taxon>
        <taxon>Gunneridae</taxon>
        <taxon>Pentapetalae</taxon>
        <taxon>asterids</taxon>
        <taxon>campanulids</taxon>
        <taxon>Asterales</taxon>
        <taxon>Asteraceae</taxon>
        <taxon>Asteroideae</taxon>
        <taxon>Heliantheae alliance</taxon>
        <taxon>Eupatorieae</taxon>
        <taxon>Mikania</taxon>
    </lineage>
</organism>
<dbReference type="EMBL" id="SZYD01000003">
    <property type="protein sequence ID" value="KAD6795348.1"/>
    <property type="molecule type" value="Genomic_DNA"/>
</dbReference>
<gene>
    <name evidence="5" type="ORF">E3N88_06244</name>
</gene>
<dbReference type="Gene3D" id="1.20.1050.10">
    <property type="match status" value="2"/>
</dbReference>
<dbReference type="AlphaFoldDB" id="A0A5N6PN92"/>